<dbReference type="InterPro" id="IPR006195">
    <property type="entry name" value="aa-tRNA-synth_II"/>
</dbReference>
<dbReference type="PIRSF" id="PIRSF001549">
    <property type="entry name" value="His-tRNA_synth"/>
    <property type="match status" value="1"/>
</dbReference>
<dbReference type="Gene3D" id="3.40.50.800">
    <property type="entry name" value="Anticodon-binding domain"/>
    <property type="match status" value="1"/>
</dbReference>
<feature type="binding site" evidence="6">
    <location>
        <position position="146"/>
    </location>
    <ligand>
        <name>L-histidine</name>
        <dbReference type="ChEBI" id="CHEBI:57595"/>
    </ligand>
</feature>
<dbReference type="GO" id="GO:0005524">
    <property type="term" value="F:ATP binding"/>
    <property type="evidence" value="ECO:0007669"/>
    <property type="project" value="UniProtKB-UniRule"/>
</dbReference>
<gene>
    <name evidence="5" type="primary">hisS</name>
    <name evidence="8" type="ORF">A2482_04910</name>
</gene>
<reference evidence="8 9" key="1">
    <citation type="journal article" date="2016" name="Nat. Commun.">
        <title>Thousands of microbial genomes shed light on interconnected biogeochemical processes in an aquifer system.</title>
        <authorList>
            <person name="Anantharaman K."/>
            <person name="Brown C.T."/>
            <person name="Hug L.A."/>
            <person name="Sharon I."/>
            <person name="Castelle C.J."/>
            <person name="Probst A.J."/>
            <person name="Thomas B.C."/>
            <person name="Singh A."/>
            <person name="Wilkins M.J."/>
            <person name="Karaoz U."/>
            <person name="Brodie E.L."/>
            <person name="Williams K.H."/>
            <person name="Hubbard S.S."/>
            <person name="Banfield J.F."/>
        </authorList>
    </citation>
    <scope>NUCLEOTIDE SEQUENCE [LARGE SCALE GENOMIC DNA]</scope>
</reference>
<dbReference type="PANTHER" id="PTHR43707">
    <property type="entry name" value="HISTIDYL-TRNA SYNTHETASE"/>
    <property type="match status" value="1"/>
</dbReference>
<name>A0A1F5T7E5_9BACT</name>
<dbReference type="EMBL" id="MFGM01000066">
    <property type="protein sequence ID" value="OGF34875.1"/>
    <property type="molecule type" value="Genomic_DNA"/>
</dbReference>
<dbReference type="SUPFAM" id="SSF52954">
    <property type="entry name" value="Class II aaRS ABD-related"/>
    <property type="match status" value="1"/>
</dbReference>
<feature type="binding site" evidence="6">
    <location>
        <position position="128"/>
    </location>
    <ligand>
        <name>L-histidine</name>
        <dbReference type="ChEBI" id="CHEBI:57595"/>
    </ligand>
</feature>
<dbReference type="InterPro" id="IPR004154">
    <property type="entry name" value="Anticodon-bd"/>
</dbReference>
<comment type="caution">
    <text evidence="8">The sequence shown here is derived from an EMBL/GenBank/DDBJ whole genome shotgun (WGS) entry which is preliminary data.</text>
</comment>
<accession>A0A1F5T7E5</accession>
<dbReference type="PANTHER" id="PTHR43707:SF1">
    <property type="entry name" value="HISTIDINE--TRNA LIGASE, MITOCHONDRIAL-RELATED"/>
    <property type="match status" value="1"/>
</dbReference>
<dbReference type="SUPFAM" id="SSF55681">
    <property type="entry name" value="Class II aaRS and biotin synthetases"/>
    <property type="match status" value="1"/>
</dbReference>
<dbReference type="Pfam" id="PF03129">
    <property type="entry name" value="HGTP_anticodon"/>
    <property type="match status" value="1"/>
</dbReference>
<dbReference type="PROSITE" id="PS50862">
    <property type="entry name" value="AA_TRNA_LIGASE_II"/>
    <property type="match status" value="1"/>
</dbReference>
<evidence type="ECO:0000259" key="7">
    <source>
        <dbReference type="PROSITE" id="PS50862"/>
    </source>
</evidence>
<evidence type="ECO:0000256" key="5">
    <source>
        <dbReference type="HAMAP-Rule" id="MF_00127"/>
    </source>
</evidence>
<keyword evidence="5" id="KW-0648">Protein biosynthesis</keyword>
<dbReference type="InterPro" id="IPR015807">
    <property type="entry name" value="His-tRNA-ligase"/>
</dbReference>
<dbReference type="Proteomes" id="UP000178656">
    <property type="component" value="Unassembled WGS sequence"/>
</dbReference>
<dbReference type="InterPro" id="IPR004516">
    <property type="entry name" value="HisRS/HisZ"/>
</dbReference>
<sequence length="445" mass="51160">MPRRKKEEQPQEEIKRIKTPSMVDGTRDVLPNEERYWLHVENELRSAMHDYSYSRMETPILEKYELFNHTLFKQNGTLENEAFSFIDRGQKLILRPEVTSSVMRSFIHHNMITQTLPVKVCSWGPVFRQARGEMNKQRQFTQTTFEILGEKAPAIDAELIILSSAILKNLGLETEVRLNSVGCSICRLEYKKALSGYLKSKRAVLCGDCRKRLGKDPTKFLACDNPKCQHLREDAPQTVDWLCDDCRNHLFRVLEYLDEQKISYRLDSSLTRTFDYYMRTIFEVVPGNDEADKAPLAAGGRYDYLSQMLDGPSVPAAGFSFGLERIINRLKTAKVEIPPLPRPDVFVAQISETARQKSFTFLEKLRHEHFTVKANFSKSNLKAQLDQAIKLGARFVLILGQKEVSEGTVLLRDVDSGIQEVINAAKVLRELKKRIKEIRLKALDE</sequence>
<comment type="subcellular location">
    <subcellularLocation>
        <location evidence="5">Cytoplasm</location>
    </subcellularLocation>
</comment>
<evidence type="ECO:0000313" key="8">
    <source>
        <dbReference type="EMBL" id="OGF34875.1"/>
    </source>
</evidence>
<dbReference type="InterPro" id="IPR045864">
    <property type="entry name" value="aa-tRNA-synth_II/BPL/LPL"/>
</dbReference>
<dbReference type="CDD" id="cd00773">
    <property type="entry name" value="HisRS-like_core"/>
    <property type="match status" value="1"/>
</dbReference>
<dbReference type="HAMAP" id="MF_00127">
    <property type="entry name" value="His_tRNA_synth"/>
    <property type="match status" value="1"/>
</dbReference>
<proteinExistence type="inferred from homology"/>
<protein>
    <recommendedName>
        <fullName evidence="5">Histidine--tRNA ligase</fullName>
        <ecNumber evidence="5">6.1.1.21</ecNumber>
    </recommendedName>
    <alternativeName>
        <fullName evidence="5">Histidyl-tRNA synthetase</fullName>
        <shortName evidence="5">HisRS</shortName>
    </alternativeName>
</protein>
<keyword evidence="3 5" id="KW-0030">Aminoacyl-tRNA synthetase</keyword>
<keyword evidence="5" id="KW-0963">Cytoplasm</keyword>
<evidence type="ECO:0000313" key="9">
    <source>
        <dbReference type="Proteomes" id="UP000178656"/>
    </source>
</evidence>
<feature type="binding site" evidence="6">
    <location>
        <position position="272"/>
    </location>
    <ligand>
        <name>L-histidine</name>
        <dbReference type="ChEBI" id="CHEBI:57595"/>
    </ligand>
</feature>
<dbReference type="GO" id="GO:0004821">
    <property type="term" value="F:histidine-tRNA ligase activity"/>
    <property type="evidence" value="ECO:0007669"/>
    <property type="project" value="UniProtKB-UniRule"/>
</dbReference>
<evidence type="ECO:0000256" key="6">
    <source>
        <dbReference type="PIRSR" id="PIRSR001549-1"/>
    </source>
</evidence>
<comment type="catalytic activity">
    <reaction evidence="4 5">
        <text>tRNA(His) + L-histidine + ATP = L-histidyl-tRNA(His) + AMP + diphosphate + H(+)</text>
        <dbReference type="Rhea" id="RHEA:17313"/>
        <dbReference type="Rhea" id="RHEA-COMP:9665"/>
        <dbReference type="Rhea" id="RHEA-COMP:9689"/>
        <dbReference type="ChEBI" id="CHEBI:15378"/>
        <dbReference type="ChEBI" id="CHEBI:30616"/>
        <dbReference type="ChEBI" id="CHEBI:33019"/>
        <dbReference type="ChEBI" id="CHEBI:57595"/>
        <dbReference type="ChEBI" id="CHEBI:78442"/>
        <dbReference type="ChEBI" id="CHEBI:78527"/>
        <dbReference type="ChEBI" id="CHEBI:456215"/>
        <dbReference type="EC" id="6.1.1.21"/>
    </reaction>
</comment>
<dbReference type="InterPro" id="IPR041715">
    <property type="entry name" value="HisRS-like_core"/>
</dbReference>
<dbReference type="Pfam" id="PF13393">
    <property type="entry name" value="tRNA-synt_His"/>
    <property type="match status" value="1"/>
</dbReference>
<feature type="binding site" evidence="6">
    <location>
        <position position="142"/>
    </location>
    <ligand>
        <name>L-histidine</name>
        <dbReference type="ChEBI" id="CHEBI:57595"/>
    </ligand>
</feature>
<evidence type="ECO:0000256" key="4">
    <source>
        <dbReference type="ARBA" id="ARBA00047639"/>
    </source>
</evidence>
<organism evidence="8 9">
    <name type="scientific">Candidatus Falkowbacteria bacterium RIFOXYC2_FULL_48_21</name>
    <dbReference type="NCBI Taxonomy" id="1798005"/>
    <lineage>
        <taxon>Bacteria</taxon>
        <taxon>Candidatus Falkowiibacteriota</taxon>
    </lineage>
</organism>
<dbReference type="EC" id="6.1.1.21" evidence="5"/>
<keyword evidence="2 5" id="KW-0547">Nucleotide-binding</keyword>
<feature type="binding site" evidence="6">
    <location>
        <begin position="276"/>
        <end position="277"/>
    </location>
    <ligand>
        <name>L-histidine</name>
        <dbReference type="ChEBI" id="CHEBI:57595"/>
    </ligand>
</feature>
<keyword evidence="5 8" id="KW-0436">Ligase</keyword>
<keyword evidence="5" id="KW-0067">ATP-binding</keyword>
<dbReference type="Gene3D" id="3.30.930.10">
    <property type="entry name" value="Bira Bifunctional Protein, Domain 2"/>
    <property type="match status" value="1"/>
</dbReference>
<dbReference type="AlphaFoldDB" id="A0A1F5T7E5"/>
<dbReference type="GO" id="GO:0005737">
    <property type="term" value="C:cytoplasm"/>
    <property type="evidence" value="ECO:0007669"/>
    <property type="project" value="UniProtKB-SubCell"/>
</dbReference>
<evidence type="ECO:0000256" key="2">
    <source>
        <dbReference type="ARBA" id="ARBA00022741"/>
    </source>
</evidence>
<dbReference type="NCBIfam" id="TIGR00442">
    <property type="entry name" value="hisS"/>
    <property type="match status" value="1"/>
</dbReference>
<comment type="subunit">
    <text evidence="5">Homodimer.</text>
</comment>
<evidence type="ECO:0000256" key="1">
    <source>
        <dbReference type="ARBA" id="ARBA00008226"/>
    </source>
</evidence>
<evidence type="ECO:0000256" key="3">
    <source>
        <dbReference type="ARBA" id="ARBA00023146"/>
    </source>
</evidence>
<dbReference type="GO" id="GO:0006427">
    <property type="term" value="P:histidyl-tRNA aminoacylation"/>
    <property type="evidence" value="ECO:0007669"/>
    <property type="project" value="UniProtKB-UniRule"/>
</dbReference>
<feature type="domain" description="Aminoacyl-transfer RNA synthetases class-II family profile" evidence="7">
    <location>
        <begin position="1"/>
        <end position="338"/>
    </location>
</feature>
<feature type="binding site" evidence="6">
    <location>
        <begin position="97"/>
        <end position="99"/>
    </location>
    <ligand>
        <name>L-histidine</name>
        <dbReference type="ChEBI" id="CHEBI:57595"/>
    </ligand>
</feature>
<comment type="similarity">
    <text evidence="1 5">Belongs to the class-II aminoacyl-tRNA synthetase family.</text>
</comment>
<dbReference type="InterPro" id="IPR036621">
    <property type="entry name" value="Anticodon-bd_dom_sf"/>
</dbReference>